<evidence type="ECO:0000313" key="6">
    <source>
        <dbReference type="Proteomes" id="UP001148482"/>
    </source>
</evidence>
<dbReference type="GO" id="GO:0005737">
    <property type="term" value="C:cytoplasm"/>
    <property type="evidence" value="ECO:0007669"/>
    <property type="project" value="TreeGrafter"/>
</dbReference>
<dbReference type="Proteomes" id="UP001148482">
    <property type="component" value="Unassembled WGS sequence"/>
</dbReference>
<dbReference type="InterPro" id="IPR036977">
    <property type="entry name" value="DNA_primase_Znf_CHC2"/>
</dbReference>
<dbReference type="Pfam" id="PF13155">
    <property type="entry name" value="Toprim_2"/>
    <property type="match status" value="1"/>
</dbReference>
<keyword evidence="6" id="KW-1185">Reference proteome</keyword>
<dbReference type="Gene3D" id="3.40.1360.10">
    <property type="match status" value="1"/>
</dbReference>
<evidence type="ECO:0000256" key="2">
    <source>
        <dbReference type="ARBA" id="ARBA00022771"/>
    </source>
</evidence>
<dbReference type="InterPro" id="IPR002694">
    <property type="entry name" value="Znf_CHC2"/>
</dbReference>
<dbReference type="SMART" id="SM00400">
    <property type="entry name" value="ZnF_CHCC"/>
    <property type="match status" value="1"/>
</dbReference>
<dbReference type="GO" id="GO:0006269">
    <property type="term" value="P:DNA replication, synthesis of primer"/>
    <property type="evidence" value="ECO:0007669"/>
    <property type="project" value="TreeGrafter"/>
</dbReference>
<dbReference type="CDD" id="cd00188">
    <property type="entry name" value="TOPRIM"/>
    <property type="match status" value="1"/>
</dbReference>
<dbReference type="Pfam" id="PF01807">
    <property type="entry name" value="Zn_ribbon_DnaG"/>
    <property type="match status" value="1"/>
</dbReference>
<evidence type="ECO:0000256" key="3">
    <source>
        <dbReference type="ARBA" id="ARBA00022833"/>
    </source>
</evidence>
<dbReference type="AlphaFoldDB" id="A0A9X3CW15"/>
<dbReference type="SUPFAM" id="SSF57783">
    <property type="entry name" value="Zinc beta-ribbon"/>
    <property type="match status" value="1"/>
</dbReference>
<dbReference type="RefSeq" id="WP_266069101.1">
    <property type="nucleotide sequence ID" value="NZ_JAPJDA010000009.1"/>
</dbReference>
<dbReference type="GO" id="GO:0003899">
    <property type="term" value="F:DNA-directed RNA polymerase activity"/>
    <property type="evidence" value="ECO:0007669"/>
    <property type="project" value="InterPro"/>
</dbReference>
<dbReference type="GO" id="GO:0008270">
    <property type="term" value="F:zinc ion binding"/>
    <property type="evidence" value="ECO:0007669"/>
    <property type="project" value="UniProtKB-KW"/>
</dbReference>
<evidence type="ECO:0000313" key="5">
    <source>
        <dbReference type="EMBL" id="MCX2837851.1"/>
    </source>
</evidence>
<reference evidence="5" key="1">
    <citation type="submission" date="2022-11" db="EMBL/GenBank/DDBJ databases">
        <title>Salinimicrobium profundisediminis sp. nov., isolated from deep-sea sediment of the Mariana Trench.</title>
        <authorList>
            <person name="Fu H."/>
        </authorList>
    </citation>
    <scope>NUCLEOTIDE SEQUENCE</scope>
    <source>
        <strain evidence="5">MT39</strain>
    </source>
</reference>
<name>A0A9X3CW15_9FLAO</name>
<feature type="domain" description="Zinc finger CHC2-type" evidence="4">
    <location>
        <begin position="45"/>
        <end position="91"/>
    </location>
</feature>
<protein>
    <submittedName>
        <fullName evidence="5">Toprim domain-containing protein</fullName>
    </submittedName>
</protein>
<proteinExistence type="predicted"/>
<dbReference type="SUPFAM" id="SSF56731">
    <property type="entry name" value="DNA primase core"/>
    <property type="match status" value="1"/>
</dbReference>
<dbReference type="Gene3D" id="3.90.580.10">
    <property type="entry name" value="Zinc finger, CHC2-type domain"/>
    <property type="match status" value="1"/>
</dbReference>
<organism evidence="5 6">
    <name type="scientific">Salinimicrobium profundisediminis</name>
    <dbReference type="NCBI Taxonomy" id="2994553"/>
    <lineage>
        <taxon>Bacteria</taxon>
        <taxon>Pseudomonadati</taxon>
        <taxon>Bacteroidota</taxon>
        <taxon>Flavobacteriia</taxon>
        <taxon>Flavobacteriales</taxon>
        <taxon>Flavobacteriaceae</taxon>
        <taxon>Salinimicrobium</taxon>
    </lineage>
</organism>
<keyword evidence="2" id="KW-0863">Zinc-finger</keyword>
<dbReference type="PANTHER" id="PTHR30313">
    <property type="entry name" value="DNA PRIMASE"/>
    <property type="match status" value="1"/>
</dbReference>
<accession>A0A9X3CW15</accession>
<dbReference type="EMBL" id="JAPJDA010000009">
    <property type="protein sequence ID" value="MCX2837851.1"/>
    <property type="molecule type" value="Genomic_DNA"/>
</dbReference>
<evidence type="ECO:0000259" key="4">
    <source>
        <dbReference type="SMART" id="SM00400"/>
    </source>
</evidence>
<dbReference type="PANTHER" id="PTHR30313:SF2">
    <property type="entry name" value="DNA PRIMASE"/>
    <property type="match status" value="1"/>
</dbReference>
<comment type="caution">
    <text evidence="5">The sequence shown here is derived from an EMBL/GenBank/DDBJ whole genome shotgun (WGS) entry which is preliminary data.</text>
</comment>
<sequence length="286" mass="32939">MNKNSINLSWSSARQICIVKTLANSGHYPTRKSEKEAWFLSPLRSETQASFSVSLIKNLWYDYGIGKGGNIIDLVMAINNCSAHEAVRRLQEKIQFSFCPEKIIQKKNSVQIRNVKVIKHIALVEYLKSRKIPLEVAQRFCQEVWFSLNKKIYFSIGLRNDAGGYELRNKFFKCSTSPKTISSFIRGFKRLVITEGMFDFLSLKVLKNEIFSSSDIVVLNSLGNIGLIPEVWNSYSEIYLLLDNDPAGRTATQQLLKKFSNAIDESQFYFDYKDLNNMLTHERMEK</sequence>
<dbReference type="InterPro" id="IPR050219">
    <property type="entry name" value="DnaG_primase"/>
</dbReference>
<keyword evidence="3" id="KW-0862">Zinc</keyword>
<dbReference type="GO" id="GO:0003677">
    <property type="term" value="F:DNA binding"/>
    <property type="evidence" value="ECO:0007669"/>
    <property type="project" value="InterPro"/>
</dbReference>
<evidence type="ECO:0000256" key="1">
    <source>
        <dbReference type="ARBA" id="ARBA00022723"/>
    </source>
</evidence>
<keyword evidence="1" id="KW-0479">Metal-binding</keyword>
<gene>
    <name evidence="5" type="ORF">OQ279_06760</name>
</gene>